<reference evidence="1" key="1">
    <citation type="submission" date="2019-11" db="UniProtKB">
        <authorList>
            <consortium name="WormBaseParasite"/>
        </authorList>
    </citation>
    <scope>IDENTIFICATION</scope>
</reference>
<dbReference type="AlphaFoldDB" id="A0A5K3G198"/>
<dbReference type="WBParaSite" id="MCU_013875-RA">
    <property type="protein sequence ID" value="MCU_013875-RA"/>
    <property type="gene ID" value="MCU_013875"/>
</dbReference>
<evidence type="ECO:0000313" key="1">
    <source>
        <dbReference type="WBParaSite" id="MCU_013875-RA"/>
    </source>
</evidence>
<accession>A0A5K3G198</accession>
<sequence length="89" mass="10573">MYASQASWPWQNEACLHHTTRLRKNKEFKLQSKHTTFRKLTRVEKSIHTPICQECLYDDKEIIRKVGSSDDSGTLHEEWDSFTNVTFRT</sequence>
<protein>
    <submittedName>
        <fullName evidence="1">Ovule protein</fullName>
    </submittedName>
</protein>
<name>A0A5K3G198_MESCO</name>
<organism evidence="1">
    <name type="scientific">Mesocestoides corti</name>
    <name type="common">Flatworm</name>
    <dbReference type="NCBI Taxonomy" id="53468"/>
    <lineage>
        <taxon>Eukaryota</taxon>
        <taxon>Metazoa</taxon>
        <taxon>Spiralia</taxon>
        <taxon>Lophotrochozoa</taxon>
        <taxon>Platyhelminthes</taxon>
        <taxon>Cestoda</taxon>
        <taxon>Eucestoda</taxon>
        <taxon>Cyclophyllidea</taxon>
        <taxon>Mesocestoididae</taxon>
        <taxon>Mesocestoides</taxon>
    </lineage>
</organism>
<proteinExistence type="predicted"/>